<proteinExistence type="predicted"/>
<protein>
    <submittedName>
        <fullName evidence="1">Uncharacterized protein</fullName>
    </submittedName>
</protein>
<sequence length="59" mass="6647">MSSNGHKTKSIKSETNSSYTVHSLDQQQASICDNLQQAKFELEPVHLQFSLSNKLNKLL</sequence>
<gene>
    <name evidence="1" type="ORF">MG3_04796</name>
</gene>
<dbReference type="Proteomes" id="UP000030161">
    <property type="component" value="Unassembled WGS sequence"/>
</dbReference>
<evidence type="ECO:0000313" key="2">
    <source>
        <dbReference type="Proteomes" id="UP000030161"/>
    </source>
</evidence>
<evidence type="ECO:0000313" key="1">
    <source>
        <dbReference type="EMBL" id="KGR07519.1"/>
    </source>
</evidence>
<dbReference type="AlphaFoldDB" id="A0AB34PQX9"/>
<comment type="caution">
    <text evidence="1">The sequence shown here is derived from an EMBL/GenBank/DDBJ whole genome shotgun (WGS) entry which is preliminary data.</text>
</comment>
<name>A0AB34PQX9_CANAX</name>
<feature type="non-terminal residue" evidence="1">
    <location>
        <position position="59"/>
    </location>
</feature>
<dbReference type="EMBL" id="AJIX01000033">
    <property type="protein sequence ID" value="KGR07519.1"/>
    <property type="molecule type" value="Genomic_DNA"/>
</dbReference>
<reference evidence="1 2" key="1">
    <citation type="submission" date="2013-12" db="EMBL/GenBank/DDBJ databases">
        <title>The Genome Sequence of Candida albicans P78048.</title>
        <authorList>
            <consortium name="The Broad Institute Genome Sequencing Platform"/>
            <consortium name="The Broad Institute Genome Sequencing Center for Infectious Disease"/>
            <person name="Cuomo C."/>
            <person name="Bennett R."/>
            <person name="Hirakawa M."/>
            <person name="Noverr M."/>
            <person name="Mitchell A."/>
            <person name="Young S.K."/>
            <person name="Zeng Q."/>
            <person name="Gargeya S."/>
            <person name="Fitzgerald M."/>
            <person name="Abouelleil A."/>
            <person name="Alvarado L."/>
            <person name="Berlin A.M."/>
            <person name="Chapman S.B."/>
            <person name="Dewar J."/>
            <person name="Goldberg J."/>
            <person name="Griggs A."/>
            <person name="Gujja S."/>
            <person name="Hansen M."/>
            <person name="Howarth C."/>
            <person name="Imamovic A."/>
            <person name="Larimer J."/>
            <person name="McCowan C."/>
            <person name="Murphy C."/>
            <person name="Pearson M."/>
            <person name="Priest M."/>
            <person name="Roberts A."/>
            <person name="Saif S."/>
            <person name="Shea T."/>
            <person name="Sykes S."/>
            <person name="Wortman J."/>
            <person name="Nusbaum C."/>
            <person name="Birren B."/>
        </authorList>
    </citation>
    <scope>NUCLEOTIDE SEQUENCE [LARGE SCALE GENOMIC DNA]</scope>
    <source>
        <strain evidence="1 2">P78048</strain>
    </source>
</reference>
<organism evidence="1 2">
    <name type="scientific">Candida albicans P78048</name>
    <dbReference type="NCBI Taxonomy" id="1094989"/>
    <lineage>
        <taxon>Eukaryota</taxon>
        <taxon>Fungi</taxon>
        <taxon>Dikarya</taxon>
        <taxon>Ascomycota</taxon>
        <taxon>Saccharomycotina</taxon>
        <taxon>Pichiomycetes</taxon>
        <taxon>Debaryomycetaceae</taxon>
        <taxon>Candida/Lodderomyces clade</taxon>
        <taxon>Candida</taxon>
    </lineage>
</organism>
<accession>A0AB34PQX9</accession>